<keyword evidence="3" id="KW-0479">Metal-binding</keyword>
<dbReference type="SUPFAM" id="SSF46458">
    <property type="entry name" value="Globin-like"/>
    <property type="match status" value="1"/>
</dbReference>
<dbReference type="CDD" id="cd08916">
    <property type="entry name" value="TrHb3_P"/>
    <property type="match status" value="1"/>
</dbReference>
<dbReference type="RefSeq" id="WP_250429434.1">
    <property type="nucleotide sequence ID" value="NZ_JALPRR010000002.1"/>
</dbReference>
<evidence type="ECO:0000256" key="2">
    <source>
        <dbReference type="ARBA" id="ARBA00022617"/>
    </source>
</evidence>
<dbReference type="InterPro" id="IPR009050">
    <property type="entry name" value="Globin-like_sf"/>
</dbReference>
<dbReference type="Proteomes" id="UP001597374">
    <property type="component" value="Unassembled WGS sequence"/>
</dbReference>
<evidence type="ECO:0000313" key="6">
    <source>
        <dbReference type="Proteomes" id="UP001597374"/>
    </source>
</evidence>
<keyword evidence="4" id="KW-0408">Iron</keyword>
<dbReference type="Gene3D" id="1.10.490.10">
    <property type="entry name" value="Globins"/>
    <property type="match status" value="1"/>
</dbReference>
<accession>A0ABW5CSV5</accession>
<evidence type="ECO:0000256" key="4">
    <source>
        <dbReference type="ARBA" id="ARBA00023004"/>
    </source>
</evidence>
<dbReference type="InterPro" id="IPR001486">
    <property type="entry name" value="Hemoglobin_trunc"/>
</dbReference>
<dbReference type="EMBL" id="JBHUIM010000001">
    <property type="protein sequence ID" value="MFD2245138.1"/>
    <property type="molecule type" value="Genomic_DNA"/>
</dbReference>
<evidence type="ECO:0000313" key="5">
    <source>
        <dbReference type="EMBL" id="MFD2245138.1"/>
    </source>
</evidence>
<protein>
    <submittedName>
        <fullName evidence="5">Group III truncated hemoglobin</fullName>
    </submittedName>
</protein>
<dbReference type="Pfam" id="PF01152">
    <property type="entry name" value="Bac_globin"/>
    <property type="match status" value="1"/>
</dbReference>
<organism evidence="5 6">
    <name type="scientific">Pontibacter ruber</name>
    <dbReference type="NCBI Taxonomy" id="1343895"/>
    <lineage>
        <taxon>Bacteria</taxon>
        <taxon>Pseudomonadati</taxon>
        <taxon>Bacteroidota</taxon>
        <taxon>Cytophagia</taxon>
        <taxon>Cytophagales</taxon>
        <taxon>Hymenobacteraceae</taxon>
        <taxon>Pontibacter</taxon>
    </lineage>
</organism>
<sequence>MTQKQDILTLDDIKQLVDSFYTRVRADELLGPIFEERIKENWERHLNIMYNFWQTVLLGERTYQGSPGMKHITLPVGEEHFERWLSIFYKTVDELFTGEKAAEAKWRAERMAEMFSDKIAHFKKNRGAIL</sequence>
<comment type="caution">
    <text evidence="5">The sequence shown here is derived from an EMBL/GenBank/DDBJ whole genome shotgun (WGS) entry which is preliminary data.</text>
</comment>
<name>A0ABW5CSV5_9BACT</name>
<keyword evidence="2" id="KW-0349">Heme</keyword>
<gene>
    <name evidence="5" type="ORF">ACFSKP_02660</name>
</gene>
<reference evidence="6" key="1">
    <citation type="journal article" date="2019" name="Int. J. Syst. Evol. Microbiol.">
        <title>The Global Catalogue of Microorganisms (GCM) 10K type strain sequencing project: providing services to taxonomists for standard genome sequencing and annotation.</title>
        <authorList>
            <consortium name="The Broad Institute Genomics Platform"/>
            <consortium name="The Broad Institute Genome Sequencing Center for Infectious Disease"/>
            <person name="Wu L."/>
            <person name="Ma J."/>
        </authorList>
    </citation>
    <scope>NUCLEOTIDE SEQUENCE [LARGE SCALE GENOMIC DNA]</scope>
    <source>
        <strain evidence="6">CGMCC 4.1782</strain>
    </source>
</reference>
<evidence type="ECO:0000256" key="3">
    <source>
        <dbReference type="ARBA" id="ARBA00022723"/>
    </source>
</evidence>
<keyword evidence="6" id="KW-1185">Reference proteome</keyword>
<keyword evidence="1" id="KW-0813">Transport</keyword>
<proteinExistence type="predicted"/>
<dbReference type="InterPro" id="IPR012292">
    <property type="entry name" value="Globin/Proto"/>
</dbReference>
<evidence type="ECO:0000256" key="1">
    <source>
        <dbReference type="ARBA" id="ARBA00022448"/>
    </source>
</evidence>